<name>A0A7J5B4E8_9MICO</name>
<reference evidence="1 2" key="1">
    <citation type="submission" date="2019-09" db="EMBL/GenBank/DDBJ databases">
        <title>Phylogeny of genus Pseudoclavibacter and closely related genus.</title>
        <authorList>
            <person name="Li Y."/>
        </authorList>
    </citation>
    <scope>NUCLEOTIDE SEQUENCE [LARGE SCALE GENOMIC DNA]</scope>
    <source>
        <strain evidence="1 2">THG-MD12</strain>
    </source>
</reference>
<dbReference type="EMBL" id="WBJX01000002">
    <property type="protein sequence ID" value="KAB1638034.1"/>
    <property type="molecule type" value="Genomic_DNA"/>
</dbReference>
<dbReference type="OrthoDB" id="4953969at2"/>
<proteinExistence type="predicted"/>
<dbReference type="AlphaFoldDB" id="A0A7J5B4E8"/>
<organism evidence="1 2">
    <name type="scientific">Pseudoclavibacter terrae</name>
    <dbReference type="NCBI Taxonomy" id="1530195"/>
    <lineage>
        <taxon>Bacteria</taxon>
        <taxon>Bacillati</taxon>
        <taxon>Actinomycetota</taxon>
        <taxon>Actinomycetes</taxon>
        <taxon>Micrococcales</taxon>
        <taxon>Microbacteriaceae</taxon>
        <taxon>Pseudoclavibacter</taxon>
    </lineage>
</organism>
<comment type="caution">
    <text evidence="1">The sequence shown here is derived from an EMBL/GenBank/DDBJ whole genome shotgun (WGS) entry which is preliminary data.</text>
</comment>
<evidence type="ECO:0008006" key="3">
    <source>
        <dbReference type="Google" id="ProtNLM"/>
    </source>
</evidence>
<keyword evidence="2" id="KW-1185">Reference proteome</keyword>
<evidence type="ECO:0000313" key="1">
    <source>
        <dbReference type="EMBL" id="KAB1638034.1"/>
    </source>
</evidence>
<gene>
    <name evidence="1" type="ORF">F8O03_06340</name>
</gene>
<evidence type="ECO:0000313" key="2">
    <source>
        <dbReference type="Proteomes" id="UP000490386"/>
    </source>
</evidence>
<protein>
    <recommendedName>
        <fullName evidence="3">Asp23/Gls24 family envelope stress response protein</fullName>
    </recommendedName>
</protein>
<dbReference type="RefSeq" id="WP_151423139.1">
    <property type="nucleotide sequence ID" value="NZ_CANKVH010000001.1"/>
</dbReference>
<dbReference type="Proteomes" id="UP000490386">
    <property type="component" value="Unassembled WGS sequence"/>
</dbReference>
<sequence length="191" mass="20370">MSEEVEPTIGAAGYTLTQLSEYLDAGRLPYNADIEEDPECERALAALERVTKASHDLIEAESAATPAPSSAWLQSMLRGIAMDARAGREIPLASPEPEFEFSQSEGVIRELIRRTGDAIDGVLIGRCVLDGDVTTPGAPVHVTVSVTVLGLRPLHPLADEVRDAIAEALALDTTLRVTGIDIVIADVRSVE</sequence>
<accession>A0A7J5B4E8</accession>